<protein>
    <recommendedName>
        <fullName evidence="3">Flavodoxin-like fold domain-containing protein</fullName>
    </recommendedName>
</protein>
<gene>
    <name evidence="1" type="ORF">EIO64_12715</name>
</gene>
<dbReference type="EMBL" id="CP034413">
    <property type="protein sequence ID" value="QCI59975.1"/>
    <property type="molecule type" value="Genomic_DNA"/>
</dbReference>
<dbReference type="SUPFAM" id="SSF52218">
    <property type="entry name" value="Flavoproteins"/>
    <property type="match status" value="1"/>
</dbReference>
<dbReference type="InterPro" id="IPR029039">
    <property type="entry name" value="Flavoprotein-like_sf"/>
</dbReference>
<sequence length="198" mass="22331">MGKLLIVNGSPRAPRSNSRRYIEQFLPCWGETADQYTALRGGPLSPEDCTDLLLVFPLYADGIPAVLMRTLKELAVWRGTARPRIHVLVNCGFLEPEQTRPAVEMVRFFCKRYGFPWGMALQIGSGEAILNTPFSFLVRRGLRRLAAGMRAGRSEVLSVRMPLNRRMFVWASGRYWTDYGAKNNITAGEMRTMEIEGG</sequence>
<accession>A0A4D7AQM6</accession>
<dbReference type="AlphaFoldDB" id="A0A4D7AQM6"/>
<dbReference type="GeneID" id="89521455"/>
<dbReference type="Proteomes" id="UP000298642">
    <property type="component" value="Chromosome"/>
</dbReference>
<reference evidence="2" key="1">
    <citation type="submission" date="2018-12" db="EMBL/GenBank/DDBJ databases">
        <title>Dusodibacter welbiota gen. nov., sp. nov., isolated from human faeces and emended description of the Oscillibacter genus.</title>
        <authorList>
            <person name="Le Roy T."/>
            <person name="Van der Smissen P."/>
            <person name="Delzenne N."/>
            <person name="Muccioli G."/>
            <person name="Collet J.F."/>
            <person name="Cani P.D."/>
        </authorList>
    </citation>
    <scope>NUCLEOTIDE SEQUENCE [LARGE SCALE GENOMIC DNA]</scope>
    <source>
        <strain evidence="2">J115</strain>
    </source>
</reference>
<keyword evidence="2" id="KW-1185">Reference proteome</keyword>
<dbReference type="RefSeq" id="WP_021749021.1">
    <property type="nucleotide sequence ID" value="NZ_CP034413.3"/>
</dbReference>
<evidence type="ECO:0008006" key="3">
    <source>
        <dbReference type="Google" id="ProtNLM"/>
    </source>
</evidence>
<organism evidence="1 2">
    <name type="scientific">Dysosmobacter welbionis</name>
    <dbReference type="NCBI Taxonomy" id="2093857"/>
    <lineage>
        <taxon>Bacteria</taxon>
        <taxon>Bacillati</taxon>
        <taxon>Bacillota</taxon>
        <taxon>Clostridia</taxon>
        <taxon>Eubacteriales</taxon>
        <taxon>Oscillospiraceae</taxon>
        <taxon>Dysosmobacter</taxon>
    </lineage>
</organism>
<proteinExistence type="predicted"/>
<dbReference type="KEGG" id="obj:EIO64_12715"/>
<name>A0A4D7AQM6_9FIRM</name>
<evidence type="ECO:0000313" key="2">
    <source>
        <dbReference type="Proteomes" id="UP000298642"/>
    </source>
</evidence>
<evidence type="ECO:0000313" key="1">
    <source>
        <dbReference type="EMBL" id="QCI59975.1"/>
    </source>
</evidence>